<evidence type="ECO:0000256" key="1">
    <source>
        <dbReference type="SAM" id="MobiDB-lite"/>
    </source>
</evidence>
<feature type="compositionally biased region" description="Basic and acidic residues" evidence="1">
    <location>
        <begin position="489"/>
        <end position="500"/>
    </location>
</feature>
<feature type="region of interest" description="Disordered" evidence="1">
    <location>
        <begin position="410"/>
        <end position="608"/>
    </location>
</feature>
<feature type="compositionally biased region" description="Polar residues" evidence="1">
    <location>
        <begin position="983"/>
        <end position="995"/>
    </location>
</feature>
<feature type="region of interest" description="Disordered" evidence="1">
    <location>
        <begin position="303"/>
        <end position="347"/>
    </location>
</feature>
<feature type="compositionally biased region" description="Low complexity" evidence="1">
    <location>
        <begin position="1031"/>
        <end position="1040"/>
    </location>
</feature>
<feature type="region of interest" description="Disordered" evidence="1">
    <location>
        <begin position="82"/>
        <end position="173"/>
    </location>
</feature>
<reference evidence="2" key="1">
    <citation type="submission" date="2022-07" db="EMBL/GenBank/DDBJ databases">
        <title>Genome Sequence of Agrocybe chaxingu.</title>
        <authorList>
            <person name="Buettner E."/>
        </authorList>
    </citation>
    <scope>NUCLEOTIDE SEQUENCE</scope>
    <source>
        <strain evidence="2">MP-N11</strain>
    </source>
</reference>
<organism evidence="2 3">
    <name type="scientific">Agrocybe chaxingu</name>
    <dbReference type="NCBI Taxonomy" id="84603"/>
    <lineage>
        <taxon>Eukaryota</taxon>
        <taxon>Fungi</taxon>
        <taxon>Dikarya</taxon>
        <taxon>Basidiomycota</taxon>
        <taxon>Agaricomycotina</taxon>
        <taxon>Agaricomycetes</taxon>
        <taxon>Agaricomycetidae</taxon>
        <taxon>Agaricales</taxon>
        <taxon>Agaricineae</taxon>
        <taxon>Strophariaceae</taxon>
        <taxon>Agrocybe</taxon>
    </lineage>
</organism>
<proteinExistence type="predicted"/>
<feature type="compositionally biased region" description="Low complexity" evidence="1">
    <location>
        <begin position="583"/>
        <end position="596"/>
    </location>
</feature>
<feature type="compositionally biased region" description="Basic and acidic residues" evidence="1">
    <location>
        <begin position="920"/>
        <end position="938"/>
    </location>
</feature>
<feature type="compositionally biased region" description="Basic and acidic residues" evidence="1">
    <location>
        <begin position="743"/>
        <end position="762"/>
    </location>
</feature>
<dbReference type="AlphaFoldDB" id="A0A9W8JMQ9"/>
<feature type="compositionally biased region" description="Gly residues" evidence="1">
    <location>
        <begin position="818"/>
        <end position="832"/>
    </location>
</feature>
<feature type="compositionally biased region" description="Low complexity" evidence="1">
    <location>
        <begin position="896"/>
        <end position="906"/>
    </location>
</feature>
<evidence type="ECO:0000313" key="2">
    <source>
        <dbReference type="EMBL" id="KAJ3493566.1"/>
    </source>
</evidence>
<name>A0A9W8JMQ9_9AGAR</name>
<keyword evidence="3" id="KW-1185">Reference proteome</keyword>
<feature type="region of interest" description="Disordered" evidence="1">
    <location>
        <begin position="214"/>
        <end position="265"/>
    </location>
</feature>
<feature type="compositionally biased region" description="Low complexity" evidence="1">
    <location>
        <begin position="137"/>
        <end position="156"/>
    </location>
</feature>
<sequence length="1131" mass="117829">MVSRLFLYTPPLYPGYRPSRPHISIHHIIIRANHIPMARRPLPPLPHPPAQHFLEARALARLTHLLLWLRRRGHGHGSRFGSVEVVQEENGEEDVTTPSDTTANPMALPAATLSATATSTASMKRPGNIPPPLNLRSASNSGSASGSNSTNEGTTSPLRITKRSPGSPPANSTSLSFAAAGGYHQLHAGGYGSRAPSVASVATMGTGGYYTAPNTASSAITPTAPTSTSSGSGSGSGSSGASSSTVNHHPSTTTSPLQSALPSALDTSVSTMSDLAEAHPGRFSVWDVSASLKGLAHMSQISEASVYSEDSEARISRVVEEEERSESRSSMATESVHPSATTSTSTANATISDLNASTSTPSADVQTGIATTLHTKQVSIPDLQDYDHDRDRDQVGIGLSLLQDLVGGMNDWSDSEDGSDYDSPAPKVNGARASYVGSDEGTVEGLGYARSEDGHGASLARGASVGHGKTGPMGGALVEEPEEMGGSGKDLERESDERKKGSTSSAAANGNSRYAQSPPQGQAQGFLSPATSPTGVVFPRHANPHSPTHAQSPSPTTPSSPFSPGPVPQPYAHGYEARERRPSLAPSSMSAASGISAGSGGTWEGAGDIYDDYRYSRYSVMSKASLGLGGGGEGSGGVGAEDKPPMPERSSVDSYSRGRPLQPRERADSNRSATSSRSDKERERLAHMSTSLPPARAFALSQVDETDSPIDPFRSNVLALKARGANVGNANVYPSARFVEVEVHEAEDQGREEKESGDEKQDGGPGQRSTLRPDAREKKERRSVLRSSVDSEASVYTQNSRLSMLEREVEGVLAQAKGLGGRSSRGSVGPGSGRVSADGSEDEKASNGSNGSGARPPPLSLNFSASTLGPPPGASPLLHTDWASPATATALATALPLSPSSAMSTPIPGGGAGMASAMRMRLEGGRSPKPEDADEKKNANGNAKIDTSFGSSGLGSRIVVEDDEELPSRVGLGEAESGKEENSFVTEGDSVSTVKHTGGADESSDTKDVLAGLDQQPAPAQQPPSHLRPNAAALLAARAANEPGRRSLFAPHPNAPKAPEVPVSVRREVRRSEEGSRVLEEHPNFSRSGMGSPNKGKGTHTLKVQCKVIPKVSPDILTIRHWDQVTVRAHQ</sequence>
<dbReference type="EMBL" id="JANKHO010002253">
    <property type="protein sequence ID" value="KAJ3493566.1"/>
    <property type="molecule type" value="Genomic_DNA"/>
</dbReference>
<feature type="compositionally biased region" description="Polar residues" evidence="1">
    <location>
        <begin position="785"/>
        <end position="802"/>
    </location>
</feature>
<dbReference type="Proteomes" id="UP001148786">
    <property type="component" value="Unassembled WGS sequence"/>
</dbReference>
<feature type="compositionally biased region" description="Pro residues" evidence="1">
    <location>
        <begin position="555"/>
        <end position="569"/>
    </location>
</feature>
<feature type="region of interest" description="Disordered" evidence="1">
    <location>
        <begin position="896"/>
        <end position="1099"/>
    </location>
</feature>
<feature type="compositionally biased region" description="Acidic residues" evidence="1">
    <location>
        <begin position="86"/>
        <end position="95"/>
    </location>
</feature>
<gene>
    <name evidence="2" type="ORF">NLJ89_g10987</name>
</gene>
<comment type="caution">
    <text evidence="2">The sequence shown here is derived from an EMBL/GenBank/DDBJ whole genome shotgun (WGS) entry which is preliminary data.</text>
</comment>
<feature type="region of interest" description="Disordered" evidence="1">
    <location>
        <begin position="624"/>
        <end position="710"/>
    </location>
</feature>
<feature type="compositionally biased region" description="Basic and acidic residues" evidence="1">
    <location>
        <begin position="677"/>
        <end position="686"/>
    </location>
</feature>
<feature type="compositionally biased region" description="Basic and acidic residues" evidence="1">
    <location>
        <begin position="771"/>
        <end position="783"/>
    </location>
</feature>
<feature type="compositionally biased region" description="Low complexity" evidence="1">
    <location>
        <begin position="328"/>
        <end position="347"/>
    </location>
</feature>
<feature type="compositionally biased region" description="Polar residues" evidence="1">
    <location>
        <begin position="246"/>
        <end position="265"/>
    </location>
</feature>
<accession>A0A9W8JMQ9</accession>
<feature type="compositionally biased region" description="Basic and acidic residues" evidence="1">
    <location>
        <begin position="1065"/>
        <end position="1084"/>
    </location>
</feature>
<protein>
    <submittedName>
        <fullName evidence="2">Uncharacterized protein</fullName>
    </submittedName>
</protein>
<feature type="compositionally biased region" description="Low complexity" evidence="1">
    <location>
        <begin position="544"/>
        <end position="554"/>
    </location>
</feature>
<feature type="compositionally biased region" description="Polar residues" evidence="1">
    <location>
        <begin position="513"/>
        <end position="534"/>
    </location>
</feature>
<feature type="compositionally biased region" description="Gly residues" evidence="1">
    <location>
        <begin position="627"/>
        <end position="639"/>
    </location>
</feature>
<feature type="compositionally biased region" description="Low complexity" evidence="1">
    <location>
        <begin position="214"/>
        <end position="231"/>
    </location>
</feature>
<feature type="region of interest" description="Disordered" evidence="1">
    <location>
        <begin position="743"/>
        <end position="881"/>
    </location>
</feature>
<evidence type="ECO:0000313" key="3">
    <source>
        <dbReference type="Proteomes" id="UP001148786"/>
    </source>
</evidence>
<feature type="compositionally biased region" description="Low complexity" evidence="1">
    <location>
        <begin position="502"/>
        <end position="512"/>
    </location>
</feature>
<feature type="compositionally biased region" description="Low complexity" evidence="1">
    <location>
        <begin position="105"/>
        <end position="123"/>
    </location>
</feature>